<reference evidence="2" key="1">
    <citation type="journal article" date="2022" name="New Phytol.">
        <title>Evolutionary transition to the ectomycorrhizal habit in the genomes of a hyperdiverse lineage of mushroom-forming fungi.</title>
        <authorList>
            <person name="Looney B."/>
            <person name="Miyauchi S."/>
            <person name="Morin E."/>
            <person name="Drula E."/>
            <person name="Courty P.E."/>
            <person name="Kohler A."/>
            <person name="Kuo A."/>
            <person name="LaButti K."/>
            <person name="Pangilinan J."/>
            <person name="Lipzen A."/>
            <person name="Riley R."/>
            <person name="Andreopoulos W."/>
            <person name="He G."/>
            <person name="Johnson J."/>
            <person name="Nolan M."/>
            <person name="Tritt A."/>
            <person name="Barry K.W."/>
            <person name="Grigoriev I.V."/>
            <person name="Nagy L.G."/>
            <person name="Hibbett D."/>
            <person name="Henrissat B."/>
            <person name="Matheny P.B."/>
            <person name="Labbe J."/>
            <person name="Martin F.M."/>
        </authorList>
    </citation>
    <scope>NUCLEOTIDE SEQUENCE</scope>
    <source>
        <strain evidence="2">BPL690</strain>
    </source>
</reference>
<protein>
    <submittedName>
        <fullName evidence="2">Uncharacterized protein</fullName>
    </submittedName>
</protein>
<proteinExistence type="predicted"/>
<feature type="region of interest" description="Disordered" evidence="1">
    <location>
        <begin position="189"/>
        <end position="208"/>
    </location>
</feature>
<organism evidence="2 3">
    <name type="scientific">Multifurca ochricompacta</name>
    <dbReference type="NCBI Taxonomy" id="376703"/>
    <lineage>
        <taxon>Eukaryota</taxon>
        <taxon>Fungi</taxon>
        <taxon>Dikarya</taxon>
        <taxon>Basidiomycota</taxon>
        <taxon>Agaricomycotina</taxon>
        <taxon>Agaricomycetes</taxon>
        <taxon>Russulales</taxon>
        <taxon>Russulaceae</taxon>
        <taxon>Multifurca</taxon>
    </lineage>
</organism>
<evidence type="ECO:0000313" key="2">
    <source>
        <dbReference type="EMBL" id="KAI0294859.1"/>
    </source>
</evidence>
<comment type="caution">
    <text evidence="2">The sequence shown here is derived from an EMBL/GenBank/DDBJ whole genome shotgun (WGS) entry which is preliminary data.</text>
</comment>
<sequence>MAAPLDSRNLRRISTELGFLEDTLALQPENKPEHLRAWVVWLRDMDKQWSEYRGILKGLGFQEAPTGDLLGREQEVLSRKKEAETIYDRLREPGQVSKAPDQLDSTAGSTGDADHLVMVNDHTSTDAEGEPDTTASAPMIATEKLNGDKVKFQEKEVKSESQMRASLGPEENDELQVGDLSGVSAAMFIPPALGGRARRRRQETTRSL</sequence>
<feature type="region of interest" description="Disordered" evidence="1">
    <location>
        <begin position="93"/>
        <end position="113"/>
    </location>
</feature>
<evidence type="ECO:0000313" key="3">
    <source>
        <dbReference type="Proteomes" id="UP001203297"/>
    </source>
</evidence>
<evidence type="ECO:0000256" key="1">
    <source>
        <dbReference type="SAM" id="MobiDB-lite"/>
    </source>
</evidence>
<dbReference type="AlphaFoldDB" id="A0AAD4QKT3"/>
<name>A0AAD4QKT3_9AGAM</name>
<feature type="region of interest" description="Disordered" evidence="1">
    <location>
        <begin position="144"/>
        <end position="174"/>
    </location>
</feature>
<gene>
    <name evidence="2" type="ORF">B0F90DRAFT_1220345</name>
</gene>
<dbReference type="Proteomes" id="UP001203297">
    <property type="component" value="Unassembled WGS sequence"/>
</dbReference>
<feature type="compositionally biased region" description="Basic and acidic residues" evidence="1">
    <location>
        <begin position="145"/>
        <end position="161"/>
    </location>
</feature>
<dbReference type="EMBL" id="WTXG01000067">
    <property type="protein sequence ID" value="KAI0294859.1"/>
    <property type="molecule type" value="Genomic_DNA"/>
</dbReference>
<accession>A0AAD4QKT3</accession>
<keyword evidence="3" id="KW-1185">Reference proteome</keyword>